<keyword evidence="5" id="KW-1185">Reference proteome</keyword>
<evidence type="ECO:0000256" key="2">
    <source>
        <dbReference type="ARBA" id="ARBA00023276"/>
    </source>
</evidence>
<dbReference type="Pfam" id="PF14870">
    <property type="entry name" value="PSII_BNR"/>
    <property type="match status" value="1"/>
</dbReference>
<protein>
    <submittedName>
        <fullName evidence="4">Photosystem II stability/assembly factor-like uncharacterized protein</fullName>
    </submittedName>
</protein>
<reference evidence="4 5" key="1">
    <citation type="submission" date="2023-07" db="EMBL/GenBank/DDBJ databases">
        <title>Sorghum-associated microbial communities from plants grown in Nebraska, USA.</title>
        <authorList>
            <person name="Schachtman D."/>
        </authorList>
    </citation>
    <scope>NUCLEOTIDE SEQUENCE [LARGE SCALE GENOMIC DNA]</scope>
    <source>
        <strain evidence="4 5">3262</strain>
    </source>
</reference>
<dbReference type="RefSeq" id="WP_310101341.1">
    <property type="nucleotide sequence ID" value="NZ_JAVDUU010000004.1"/>
</dbReference>
<organism evidence="4 5">
    <name type="scientific">Mucilaginibacter pocheonensis</name>
    <dbReference type="NCBI Taxonomy" id="398050"/>
    <lineage>
        <taxon>Bacteria</taxon>
        <taxon>Pseudomonadati</taxon>
        <taxon>Bacteroidota</taxon>
        <taxon>Sphingobacteriia</taxon>
        <taxon>Sphingobacteriales</taxon>
        <taxon>Sphingobacteriaceae</taxon>
        <taxon>Mucilaginibacter</taxon>
    </lineage>
</organism>
<dbReference type="InterPro" id="IPR015943">
    <property type="entry name" value="WD40/YVTN_repeat-like_dom_sf"/>
</dbReference>
<keyword evidence="1" id="KW-0602">Photosynthesis</keyword>
<keyword evidence="2" id="KW-0604">Photosystem II</keyword>
<sequence>MTNRNPLIFSTLFFIISLFTFDVYAQNIILTDNNKPSNIRGLSVVDDKTAWISGSKGYIATTNDGGKTWIWEQVKGHEKSDFRDIEAFSDKEAVIMSSGTPALVLKTTNGGKTWEEKYHKTDSAYFFDAMDFINNQHGYILGDPINSKFFLLETKDGGETWTKVSNLPDALTGEACFAASGTCLRISSKNLFIVSGGKNSRMITFSIYNNIWSYADLPIIHNKASQGAFSIAIGRRQGIIVGGDYENDRKTDSIAATYPIRPFPFFNIPQKGPSGFQSCVEHIKGDVFLSTGTSGSNITHDGGKTWTKIDEASFNVCSKAKRGKLVLLAGNGGKIAIFKM</sequence>
<dbReference type="EMBL" id="JAVDUU010000004">
    <property type="protein sequence ID" value="MDR6944696.1"/>
    <property type="molecule type" value="Genomic_DNA"/>
</dbReference>
<dbReference type="Gene3D" id="2.130.10.10">
    <property type="entry name" value="YVTN repeat-like/Quinoprotein amine dehydrogenase"/>
    <property type="match status" value="1"/>
</dbReference>
<accession>A0ABU1THH5</accession>
<dbReference type="PANTHER" id="PTHR47199:SF2">
    <property type="entry name" value="PHOTOSYSTEM II STABILITY_ASSEMBLY FACTOR HCF136, CHLOROPLASTIC"/>
    <property type="match status" value="1"/>
</dbReference>
<dbReference type="Proteomes" id="UP001247620">
    <property type="component" value="Unassembled WGS sequence"/>
</dbReference>
<dbReference type="PANTHER" id="PTHR47199">
    <property type="entry name" value="PHOTOSYSTEM II STABILITY/ASSEMBLY FACTOR HCF136, CHLOROPLASTIC"/>
    <property type="match status" value="1"/>
</dbReference>
<dbReference type="SUPFAM" id="SSF110296">
    <property type="entry name" value="Oligoxyloglucan reducing end-specific cellobiohydrolase"/>
    <property type="match status" value="1"/>
</dbReference>
<proteinExistence type="predicted"/>
<comment type="caution">
    <text evidence="4">The sequence shown here is derived from an EMBL/GenBank/DDBJ whole genome shotgun (WGS) entry which is preliminary data.</text>
</comment>
<evidence type="ECO:0000313" key="5">
    <source>
        <dbReference type="Proteomes" id="UP001247620"/>
    </source>
</evidence>
<name>A0ABU1THH5_9SPHI</name>
<evidence type="ECO:0000256" key="1">
    <source>
        <dbReference type="ARBA" id="ARBA00022531"/>
    </source>
</evidence>
<dbReference type="InterPro" id="IPR028203">
    <property type="entry name" value="PSII_CF48-like_dom"/>
</dbReference>
<feature type="domain" description="Photosynthesis system II assembly factor Ycf48/Hcf136-like" evidence="3">
    <location>
        <begin position="39"/>
        <end position="115"/>
    </location>
</feature>
<evidence type="ECO:0000259" key="3">
    <source>
        <dbReference type="Pfam" id="PF14870"/>
    </source>
</evidence>
<evidence type="ECO:0000313" key="4">
    <source>
        <dbReference type="EMBL" id="MDR6944696.1"/>
    </source>
</evidence>
<gene>
    <name evidence="4" type="ORF">J2W55_004556</name>
</gene>